<feature type="compositionally biased region" description="Pro residues" evidence="1">
    <location>
        <begin position="111"/>
        <end position="128"/>
    </location>
</feature>
<evidence type="ECO:0000313" key="2">
    <source>
        <dbReference type="Proteomes" id="UP001652663"/>
    </source>
</evidence>
<dbReference type="GeneID" id="109567582"/>
<keyword evidence="2" id="KW-1185">Reference proteome</keyword>
<feature type="region of interest" description="Disordered" evidence="1">
    <location>
        <begin position="1"/>
        <end position="178"/>
    </location>
</feature>
<organism evidence="2 3">
    <name type="scientific">Bos indicus</name>
    <name type="common">Zebu</name>
    <dbReference type="NCBI Taxonomy" id="9915"/>
    <lineage>
        <taxon>Eukaryota</taxon>
        <taxon>Metazoa</taxon>
        <taxon>Chordata</taxon>
        <taxon>Craniata</taxon>
        <taxon>Vertebrata</taxon>
        <taxon>Euteleostomi</taxon>
        <taxon>Mammalia</taxon>
        <taxon>Eutheria</taxon>
        <taxon>Laurasiatheria</taxon>
        <taxon>Artiodactyla</taxon>
        <taxon>Ruminantia</taxon>
        <taxon>Pecora</taxon>
        <taxon>Bovidae</taxon>
        <taxon>Bovinae</taxon>
        <taxon>Bos</taxon>
    </lineage>
</organism>
<dbReference type="RefSeq" id="XP_070656842.1">
    <property type="nucleotide sequence ID" value="XM_070800741.1"/>
</dbReference>
<protein>
    <recommendedName>
        <fullName evidence="4">Basic proline-rich protein-like</fullName>
    </recommendedName>
</protein>
<dbReference type="Proteomes" id="UP001652663">
    <property type="component" value="Chromosome 13"/>
</dbReference>
<sequence>MAASGSPGPPPSPCPGEAGQAPPPPAPRSGKGENELTSERSRRRRLRAGGPRGPSRSRRSGGGYRSALRPIVSLPRGSRQSRAREPGSSPARHLLPPLWKRPPASQSSSPGTPPPSRRPRPPHGPPPTVAAAAAAAAILARPGRPLPGGTCALLPRIPAGRGGALPGLQGAGAASQEA</sequence>
<evidence type="ECO:0000313" key="3">
    <source>
        <dbReference type="RefSeq" id="XP_070656842.1"/>
    </source>
</evidence>
<evidence type="ECO:0008006" key="4">
    <source>
        <dbReference type="Google" id="ProtNLM"/>
    </source>
</evidence>
<reference evidence="3" key="1">
    <citation type="submission" date="2025-08" db="UniProtKB">
        <authorList>
            <consortium name="RefSeq"/>
        </authorList>
    </citation>
    <scope>IDENTIFICATION</scope>
    <source>
        <tissue evidence="3">Blood</tissue>
    </source>
</reference>
<feature type="compositionally biased region" description="Basic and acidic residues" evidence="1">
    <location>
        <begin position="30"/>
        <end position="40"/>
    </location>
</feature>
<gene>
    <name evidence="3" type="primary">LOC109567582</name>
</gene>
<feature type="compositionally biased region" description="Low complexity" evidence="1">
    <location>
        <begin position="166"/>
        <end position="178"/>
    </location>
</feature>
<name>A0ABM4T9X3_BOSIN</name>
<accession>A0ABM4T9X3</accession>
<feature type="compositionally biased region" description="Low complexity" evidence="1">
    <location>
        <begin position="129"/>
        <end position="143"/>
    </location>
</feature>
<evidence type="ECO:0000256" key="1">
    <source>
        <dbReference type="SAM" id="MobiDB-lite"/>
    </source>
</evidence>
<proteinExistence type="predicted"/>